<dbReference type="EMBL" id="PZQS01000003">
    <property type="protein sequence ID" value="PVD33822.1"/>
    <property type="molecule type" value="Genomic_DNA"/>
</dbReference>
<keyword evidence="2" id="KW-1133">Transmembrane helix</keyword>
<keyword evidence="4" id="KW-1185">Reference proteome</keyword>
<name>A0A2T7PKA4_POMCA</name>
<keyword evidence="2" id="KW-0472">Membrane</keyword>
<evidence type="ECO:0000313" key="4">
    <source>
        <dbReference type="Proteomes" id="UP000245119"/>
    </source>
</evidence>
<feature type="compositionally biased region" description="Low complexity" evidence="1">
    <location>
        <begin position="31"/>
        <end position="51"/>
    </location>
</feature>
<gene>
    <name evidence="3" type="ORF">C0Q70_05083</name>
</gene>
<protein>
    <submittedName>
        <fullName evidence="3">Uncharacterized protein</fullName>
    </submittedName>
</protein>
<evidence type="ECO:0000256" key="1">
    <source>
        <dbReference type="SAM" id="MobiDB-lite"/>
    </source>
</evidence>
<organism evidence="3 4">
    <name type="scientific">Pomacea canaliculata</name>
    <name type="common">Golden apple snail</name>
    <dbReference type="NCBI Taxonomy" id="400727"/>
    <lineage>
        <taxon>Eukaryota</taxon>
        <taxon>Metazoa</taxon>
        <taxon>Spiralia</taxon>
        <taxon>Lophotrochozoa</taxon>
        <taxon>Mollusca</taxon>
        <taxon>Gastropoda</taxon>
        <taxon>Caenogastropoda</taxon>
        <taxon>Architaenioglossa</taxon>
        <taxon>Ampullarioidea</taxon>
        <taxon>Ampullariidae</taxon>
        <taxon>Pomacea</taxon>
    </lineage>
</organism>
<feature type="compositionally biased region" description="Basic and acidic residues" evidence="1">
    <location>
        <begin position="152"/>
        <end position="166"/>
    </location>
</feature>
<evidence type="ECO:0000313" key="3">
    <source>
        <dbReference type="EMBL" id="PVD33822.1"/>
    </source>
</evidence>
<sequence length="230" mass="25127">MNKSTTSKQLSTTNIAAPTKGTREENTTKTTLSSQVTSANSSSASPQLANNFGTTSQVRPSGLIAKYDSLQRSRDLLLSPSTVAIIAFAITATAVVFIFLIVGIRQKRRQHHNVNERSMTNSFQQVTFRSIPRHVAGDISLLGSKRDDSITFHPICHPDEGADKSETVPLQGDDTDLSSAMAADLEVYGSQRELKQRENHPTPTSPEVIDEGEQRRRRHPGAGTQNVDDI</sequence>
<feature type="transmembrane region" description="Helical" evidence="2">
    <location>
        <begin position="83"/>
        <end position="104"/>
    </location>
</feature>
<feature type="region of interest" description="Disordered" evidence="1">
    <location>
        <begin position="189"/>
        <end position="230"/>
    </location>
</feature>
<feature type="compositionally biased region" description="Polar residues" evidence="1">
    <location>
        <begin position="1"/>
        <end position="16"/>
    </location>
</feature>
<reference evidence="3 4" key="1">
    <citation type="submission" date="2018-04" db="EMBL/GenBank/DDBJ databases">
        <title>The genome of golden apple snail Pomacea canaliculata provides insight into stress tolerance and invasive adaptation.</title>
        <authorList>
            <person name="Liu C."/>
            <person name="Liu B."/>
            <person name="Ren Y."/>
            <person name="Zhang Y."/>
            <person name="Wang H."/>
            <person name="Li S."/>
            <person name="Jiang F."/>
            <person name="Yin L."/>
            <person name="Zhang G."/>
            <person name="Qian W."/>
            <person name="Fan W."/>
        </authorList>
    </citation>
    <scope>NUCLEOTIDE SEQUENCE [LARGE SCALE GENOMIC DNA]</scope>
    <source>
        <strain evidence="3">SZHN2017</strain>
        <tissue evidence="3">Muscle</tissue>
    </source>
</reference>
<dbReference type="Proteomes" id="UP000245119">
    <property type="component" value="Linkage Group LG3"/>
</dbReference>
<keyword evidence="2" id="KW-0812">Transmembrane</keyword>
<dbReference type="AlphaFoldDB" id="A0A2T7PKA4"/>
<comment type="caution">
    <text evidence="3">The sequence shown here is derived from an EMBL/GenBank/DDBJ whole genome shotgun (WGS) entry which is preliminary data.</text>
</comment>
<evidence type="ECO:0000256" key="2">
    <source>
        <dbReference type="SAM" id="Phobius"/>
    </source>
</evidence>
<proteinExistence type="predicted"/>
<feature type="region of interest" description="Disordered" evidence="1">
    <location>
        <begin position="1"/>
        <end position="54"/>
    </location>
</feature>
<accession>A0A2T7PKA4</accession>
<feature type="region of interest" description="Disordered" evidence="1">
    <location>
        <begin position="152"/>
        <end position="176"/>
    </location>
</feature>